<dbReference type="Pfam" id="PF17785">
    <property type="entry name" value="PUA_3"/>
    <property type="match status" value="1"/>
</dbReference>
<reference evidence="9 10" key="1">
    <citation type="submission" date="2018-02" db="EMBL/GenBank/DDBJ databases">
        <title>Genomic Encyclopedia of Archaeal and Bacterial Type Strains, Phase II (KMG-II): from individual species to whole genera.</title>
        <authorList>
            <person name="Goeker M."/>
        </authorList>
    </citation>
    <scope>NUCLEOTIDE SEQUENCE [LARGE SCALE GENOMIC DNA]</scope>
    <source>
        <strain evidence="9 10">DSM 29526</strain>
    </source>
</reference>
<keyword evidence="5" id="KW-0949">S-adenosyl-L-methionine</keyword>
<dbReference type="CDD" id="cd11572">
    <property type="entry name" value="RlmI_M_like"/>
    <property type="match status" value="1"/>
</dbReference>
<dbReference type="RefSeq" id="WP_104420674.1">
    <property type="nucleotide sequence ID" value="NZ_PTJC01000006.1"/>
</dbReference>
<proteinExistence type="inferred from homology"/>
<keyword evidence="3 9" id="KW-0489">Methyltransferase</keyword>
<evidence type="ECO:0000256" key="4">
    <source>
        <dbReference type="ARBA" id="ARBA00022679"/>
    </source>
</evidence>
<dbReference type="InterPro" id="IPR036974">
    <property type="entry name" value="PUA_sf"/>
</dbReference>
<dbReference type="PANTHER" id="PTHR42873:SF1">
    <property type="entry name" value="S-ADENOSYLMETHIONINE-DEPENDENT METHYLTRANSFERASE DOMAIN-CONTAINING PROTEIN"/>
    <property type="match status" value="1"/>
</dbReference>
<dbReference type="SUPFAM" id="SSF88697">
    <property type="entry name" value="PUA domain-like"/>
    <property type="match status" value="1"/>
</dbReference>
<name>A0A2S6I4Z9_9BACT</name>
<dbReference type="InterPro" id="IPR015947">
    <property type="entry name" value="PUA-like_sf"/>
</dbReference>
<evidence type="ECO:0000256" key="1">
    <source>
        <dbReference type="ARBA" id="ARBA00004496"/>
    </source>
</evidence>
<dbReference type="GO" id="GO:0003723">
    <property type="term" value="F:RNA binding"/>
    <property type="evidence" value="ECO:0007669"/>
    <property type="project" value="InterPro"/>
</dbReference>
<keyword evidence="4 9" id="KW-0808">Transferase</keyword>
<evidence type="ECO:0000313" key="10">
    <source>
        <dbReference type="Proteomes" id="UP000237662"/>
    </source>
</evidence>
<dbReference type="Gene3D" id="3.40.50.150">
    <property type="entry name" value="Vaccinia Virus protein VP39"/>
    <property type="match status" value="1"/>
</dbReference>
<dbReference type="EMBL" id="PTJC01000006">
    <property type="protein sequence ID" value="PPK86225.1"/>
    <property type="molecule type" value="Genomic_DNA"/>
</dbReference>
<dbReference type="InterPro" id="IPR029063">
    <property type="entry name" value="SAM-dependent_MTases_sf"/>
</dbReference>
<organism evidence="9 10">
    <name type="scientific">Neolewinella xylanilytica</name>
    <dbReference type="NCBI Taxonomy" id="1514080"/>
    <lineage>
        <taxon>Bacteria</taxon>
        <taxon>Pseudomonadati</taxon>
        <taxon>Bacteroidota</taxon>
        <taxon>Saprospiria</taxon>
        <taxon>Saprospirales</taxon>
        <taxon>Lewinellaceae</taxon>
        <taxon>Neolewinella</taxon>
    </lineage>
</organism>
<dbReference type="InterPro" id="IPR041532">
    <property type="entry name" value="RlmI-like_PUA"/>
</dbReference>
<accession>A0A2S6I4Z9</accession>
<feature type="domain" description="S-adenosylmethionine-dependent methyltransferase" evidence="7">
    <location>
        <begin position="146"/>
        <end position="354"/>
    </location>
</feature>
<dbReference type="PANTHER" id="PTHR42873">
    <property type="entry name" value="RIBOSOMAL RNA LARGE SUBUNIT METHYLTRANSFERASE"/>
    <property type="match status" value="1"/>
</dbReference>
<dbReference type="Gene3D" id="3.30.750.80">
    <property type="entry name" value="RNA methyltransferase domain (HRMD) like"/>
    <property type="match status" value="1"/>
</dbReference>
<protein>
    <submittedName>
        <fullName evidence="9">23S rRNA (Cytosine1962-C5)-methyltransferase</fullName>
    </submittedName>
</protein>
<dbReference type="Gene3D" id="2.30.130.10">
    <property type="entry name" value="PUA domain"/>
    <property type="match status" value="1"/>
</dbReference>
<keyword evidence="10" id="KW-1185">Reference proteome</keyword>
<dbReference type="GO" id="GO:0032259">
    <property type="term" value="P:methylation"/>
    <property type="evidence" value="ECO:0007669"/>
    <property type="project" value="UniProtKB-KW"/>
</dbReference>
<evidence type="ECO:0000256" key="5">
    <source>
        <dbReference type="ARBA" id="ARBA00022691"/>
    </source>
</evidence>
<feature type="domain" description="RlmI-like PUA" evidence="8">
    <location>
        <begin position="6"/>
        <end position="68"/>
    </location>
</feature>
<dbReference type="CDD" id="cd21153">
    <property type="entry name" value="PUA_RlmI"/>
    <property type="match status" value="1"/>
</dbReference>
<dbReference type="SUPFAM" id="SSF53335">
    <property type="entry name" value="S-adenosyl-L-methionine-dependent methyltransferases"/>
    <property type="match status" value="1"/>
</dbReference>
<gene>
    <name evidence="9" type="ORF">CLV84_3147</name>
</gene>
<dbReference type="Proteomes" id="UP000237662">
    <property type="component" value="Unassembled WGS sequence"/>
</dbReference>
<dbReference type="GO" id="GO:0005737">
    <property type="term" value="C:cytoplasm"/>
    <property type="evidence" value="ECO:0007669"/>
    <property type="project" value="UniProtKB-SubCell"/>
</dbReference>
<dbReference type="InterPro" id="IPR019614">
    <property type="entry name" value="SAM-dep_methyl-trfase"/>
</dbReference>
<keyword evidence="2" id="KW-0963">Cytoplasm</keyword>
<sequence>MNTKTITLKKGREGALLRYSPWLFSGSVAREDPDLEDGNTVKVVDSAGNMLGTGHYQAGSIRVRMLHFGKEEPPEDLVEQRIRKALDLRAGLGLTTDPLTDTYRLVHAAGDGLPGLIVDRYGAVAVVQCHSIAMHHRRQLIADTLLTAIPGITTVYDKSAAVLPERYANTFTDGLLGGTAVDELTVRENGRRFRVDVAGGQKTGFFLDQRENRWLLGSYARDKVVLNTFSYTGGFSIYALLGGAARVQSVDLSEKAIQLTDTNVALNGDFADRHESHTADVMEWLKENAEDRSYDIIIVDPPAYAKNKHRRHKAVQAYKRLNARAMRALKPGGLLFTFSCSRVVDRQLFYDTIVAAGLEAGRSACVLHRLGQGPDHPVNLYHPEGEYLKGLVVRVD</sequence>
<dbReference type="GO" id="GO:0008168">
    <property type="term" value="F:methyltransferase activity"/>
    <property type="evidence" value="ECO:0007669"/>
    <property type="project" value="UniProtKB-KW"/>
</dbReference>
<dbReference type="OrthoDB" id="9805492at2"/>
<comment type="subcellular location">
    <subcellularLocation>
        <location evidence="1">Cytoplasm</location>
    </subcellularLocation>
</comment>
<dbReference type="Pfam" id="PF10672">
    <property type="entry name" value="Methyltrans_SAM"/>
    <property type="match status" value="1"/>
</dbReference>
<evidence type="ECO:0000256" key="3">
    <source>
        <dbReference type="ARBA" id="ARBA00022603"/>
    </source>
</evidence>
<dbReference type="PROSITE" id="PS50890">
    <property type="entry name" value="PUA"/>
    <property type="match status" value="1"/>
</dbReference>
<comment type="caution">
    <text evidence="9">The sequence shown here is derived from an EMBL/GenBank/DDBJ whole genome shotgun (WGS) entry which is preliminary data.</text>
</comment>
<evidence type="ECO:0000313" key="9">
    <source>
        <dbReference type="EMBL" id="PPK86225.1"/>
    </source>
</evidence>
<evidence type="ECO:0000256" key="6">
    <source>
        <dbReference type="ARBA" id="ARBA00038091"/>
    </source>
</evidence>
<evidence type="ECO:0000259" key="7">
    <source>
        <dbReference type="Pfam" id="PF10672"/>
    </source>
</evidence>
<comment type="similarity">
    <text evidence="6">Belongs to the methyltransferase superfamily. RlmI family.</text>
</comment>
<dbReference type="AlphaFoldDB" id="A0A2S6I4Z9"/>
<evidence type="ECO:0000256" key="2">
    <source>
        <dbReference type="ARBA" id="ARBA00022490"/>
    </source>
</evidence>
<dbReference type="CDD" id="cd02440">
    <property type="entry name" value="AdoMet_MTases"/>
    <property type="match status" value="1"/>
</dbReference>
<evidence type="ECO:0000259" key="8">
    <source>
        <dbReference type="Pfam" id="PF17785"/>
    </source>
</evidence>